<proteinExistence type="predicted"/>
<feature type="non-terminal residue" evidence="2">
    <location>
        <position position="1"/>
    </location>
</feature>
<keyword evidence="1" id="KW-0175">Coiled coil</keyword>
<dbReference type="EMBL" id="LAZR01044368">
    <property type="protein sequence ID" value="KKL04829.1"/>
    <property type="molecule type" value="Genomic_DNA"/>
</dbReference>
<gene>
    <name evidence="2" type="ORF">LCGC14_2612170</name>
</gene>
<name>A0A0F9A5J4_9ZZZZ</name>
<organism evidence="2">
    <name type="scientific">marine sediment metagenome</name>
    <dbReference type="NCBI Taxonomy" id="412755"/>
    <lineage>
        <taxon>unclassified sequences</taxon>
        <taxon>metagenomes</taxon>
        <taxon>ecological metagenomes</taxon>
    </lineage>
</organism>
<reference evidence="2" key="1">
    <citation type="journal article" date="2015" name="Nature">
        <title>Complex archaea that bridge the gap between prokaryotes and eukaryotes.</title>
        <authorList>
            <person name="Spang A."/>
            <person name="Saw J.H."/>
            <person name="Jorgensen S.L."/>
            <person name="Zaremba-Niedzwiedzka K."/>
            <person name="Martijn J."/>
            <person name="Lind A.E."/>
            <person name="van Eijk R."/>
            <person name="Schleper C."/>
            <person name="Guy L."/>
            <person name="Ettema T.J."/>
        </authorList>
    </citation>
    <scope>NUCLEOTIDE SEQUENCE</scope>
</reference>
<protein>
    <submittedName>
        <fullName evidence="2">Uncharacterized protein</fullName>
    </submittedName>
</protein>
<sequence length="188" mass="21016">REAAELDRIKAAALKERDEIRKANNAATEQAHIAETEVARLDEQHKTFERSSMARQNVRGQKMLAAEASASAERLTKALEGLTRIRVDLLKELPIPDMELRDGKIFVKDIAFDDLNETQRLMISLELAVMAASELGLVVVDGIERLDSTNRAHLLEAISGIETDLAFILTEVSDDEELTVEHVEVKRD</sequence>
<evidence type="ECO:0000313" key="2">
    <source>
        <dbReference type="EMBL" id="KKL04829.1"/>
    </source>
</evidence>
<evidence type="ECO:0000256" key="1">
    <source>
        <dbReference type="SAM" id="Coils"/>
    </source>
</evidence>
<accession>A0A0F9A5J4</accession>
<comment type="caution">
    <text evidence="2">The sequence shown here is derived from an EMBL/GenBank/DDBJ whole genome shotgun (WGS) entry which is preliminary data.</text>
</comment>
<feature type="coiled-coil region" evidence="1">
    <location>
        <begin position="6"/>
        <end position="44"/>
    </location>
</feature>
<dbReference type="AlphaFoldDB" id="A0A0F9A5J4"/>